<evidence type="ECO:0000313" key="2">
    <source>
        <dbReference type="Proteomes" id="UP000762676"/>
    </source>
</evidence>
<protein>
    <submittedName>
        <fullName evidence="1">Uncharacterized protein</fullName>
    </submittedName>
</protein>
<sequence length="183" mass="20639">MLHEARPGNKHTLHEREDQKYKVCRQYKEQDAVRPKTTIYMCRDKKKNGGGGGFSSTCLWTKKNGGGGGFSSTCLWSVCTIHTSWPRTTAVCLPGPHGLHLEALTEILTSDVSPLTCSFENQPIHEREDQKYKVCRQYKEQDAVRPKTTINMCRVCSVPIDVKCLPGTPEENAAQLSHTRNQY</sequence>
<comment type="caution">
    <text evidence="1">The sequence shown here is derived from an EMBL/GenBank/DDBJ whole genome shotgun (WGS) entry which is preliminary data.</text>
</comment>
<evidence type="ECO:0000313" key="1">
    <source>
        <dbReference type="EMBL" id="GFS06025.1"/>
    </source>
</evidence>
<dbReference type="EMBL" id="BMAT01009417">
    <property type="protein sequence ID" value="GFS06025.1"/>
    <property type="molecule type" value="Genomic_DNA"/>
</dbReference>
<proteinExistence type="predicted"/>
<reference evidence="1 2" key="1">
    <citation type="journal article" date="2021" name="Elife">
        <title>Chloroplast acquisition without the gene transfer in kleptoplastic sea slugs, Plakobranchus ocellatus.</title>
        <authorList>
            <person name="Maeda T."/>
            <person name="Takahashi S."/>
            <person name="Yoshida T."/>
            <person name="Shimamura S."/>
            <person name="Takaki Y."/>
            <person name="Nagai Y."/>
            <person name="Toyoda A."/>
            <person name="Suzuki Y."/>
            <person name="Arimoto A."/>
            <person name="Ishii H."/>
            <person name="Satoh N."/>
            <person name="Nishiyama T."/>
            <person name="Hasebe M."/>
            <person name="Maruyama T."/>
            <person name="Minagawa J."/>
            <person name="Obokata J."/>
            <person name="Shigenobu S."/>
        </authorList>
    </citation>
    <scope>NUCLEOTIDE SEQUENCE [LARGE SCALE GENOMIC DNA]</scope>
</reference>
<dbReference type="Proteomes" id="UP000762676">
    <property type="component" value="Unassembled WGS sequence"/>
</dbReference>
<dbReference type="AlphaFoldDB" id="A0AAV4I7W0"/>
<gene>
    <name evidence="1" type="ORF">ElyMa_004696800</name>
</gene>
<keyword evidence="2" id="KW-1185">Reference proteome</keyword>
<organism evidence="1 2">
    <name type="scientific">Elysia marginata</name>
    <dbReference type="NCBI Taxonomy" id="1093978"/>
    <lineage>
        <taxon>Eukaryota</taxon>
        <taxon>Metazoa</taxon>
        <taxon>Spiralia</taxon>
        <taxon>Lophotrochozoa</taxon>
        <taxon>Mollusca</taxon>
        <taxon>Gastropoda</taxon>
        <taxon>Heterobranchia</taxon>
        <taxon>Euthyneura</taxon>
        <taxon>Panpulmonata</taxon>
        <taxon>Sacoglossa</taxon>
        <taxon>Placobranchoidea</taxon>
        <taxon>Plakobranchidae</taxon>
        <taxon>Elysia</taxon>
    </lineage>
</organism>
<accession>A0AAV4I7W0</accession>
<name>A0AAV4I7W0_9GAST</name>